<reference evidence="2 3" key="1">
    <citation type="submission" date="2012-04" db="EMBL/GenBank/DDBJ databases">
        <title>The Genome Sequence of Bacillus cereus HuA4-10.</title>
        <authorList>
            <consortium name="The Broad Institute Genome Sequencing Platform"/>
            <consortium name="The Broad Institute Genome Sequencing Center for Infectious Disease"/>
            <person name="Feldgarden M."/>
            <person name="Van der Auwera G.A."/>
            <person name="Mahillon J."/>
            <person name="Duprez V."/>
            <person name="Timmery S."/>
            <person name="Mattelet C."/>
            <person name="Dierick K."/>
            <person name="Sun M."/>
            <person name="Yu Z."/>
            <person name="Zhu L."/>
            <person name="Hu X."/>
            <person name="Shank E.B."/>
            <person name="Swiecicka I."/>
            <person name="Hansen B.M."/>
            <person name="Andrup L."/>
            <person name="Young S.K."/>
            <person name="Zeng Q."/>
            <person name="Gargeya S."/>
            <person name="Fitzgerald M."/>
            <person name="Haas B."/>
            <person name="Abouelleil A."/>
            <person name="Alvarado L."/>
            <person name="Arachchi H.M."/>
            <person name="Berlin A."/>
            <person name="Chapman S.B."/>
            <person name="Goldberg J."/>
            <person name="Griggs A."/>
            <person name="Gujja S."/>
            <person name="Hansen M."/>
            <person name="Howarth C."/>
            <person name="Imamovic A."/>
            <person name="Larimer J."/>
            <person name="McCowen C."/>
            <person name="Montmayeur A."/>
            <person name="Murphy C."/>
            <person name="Neiman D."/>
            <person name="Pearson M."/>
            <person name="Priest M."/>
            <person name="Roberts A."/>
            <person name="Saif S."/>
            <person name="Shea T."/>
            <person name="Sisk P."/>
            <person name="Sykes S."/>
            <person name="Wortman J."/>
            <person name="Nusbaum C."/>
            <person name="Birren B."/>
        </authorList>
    </citation>
    <scope>NUCLEOTIDE SEQUENCE [LARGE SCALE GENOMIC DNA]</scope>
    <source>
        <strain evidence="2 3">HuA4-10</strain>
    </source>
</reference>
<dbReference type="GO" id="GO:0005737">
    <property type="term" value="C:cytoplasm"/>
    <property type="evidence" value="ECO:0007669"/>
    <property type="project" value="TreeGrafter"/>
</dbReference>
<organism evidence="2 3">
    <name type="scientific">Bacillus cereus HuA4-10</name>
    <dbReference type="NCBI Taxonomy" id="1053206"/>
    <lineage>
        <taxon>Bacteria</taxon>
        <taxon>Bacillati</taxon>
        <taxon>Bacillota</taxon>
        <taxon>Bacilli</taxon>
        <taxon>Bacillales</taxon>
        <taxon>Bacillaceae</taxon>
        <taxon>Bacillus</taxon>
        <taxon>Bacillus cereus group</taxon>
    </lineage>
</organism>
<evidence type="ECO:0000313" key="3">
    <source>
        <dbReference type="Proteomes" id="UP000006977"/>
    </source>
</evidence>
<accession>J8AJ44</accession>
<feature type="domain" description="DJ-1/PfpI" evidence="1">
    <location>
        <begin position="9"/>
        <end position="162"/>
    </location>
</feature>
<comment type="caution">
    <text evidence="2">The sequence shown here is derived from an EMBL/GenBank/DDBJ whole genome shotgun (WGS) entry which is preliminary data.</text>
</comment>
<protein>
    <recommendedName>
        <fullName evidence="1">DJ-1/PfpI domain-containing protein</fullName>
    </recommendedName>
</protein>
<evidence type="ECO:0000259" key="1">
    <source>
        <dbReference type="Pfam" id="PF01965"/>
    </source>
</evidence>
<dbReference type="AlphaFoldDB" id="J8AJ44"/>
<dbReference type="PATRIC" id="fig|1053206.3.peg.1950"/>
<dbReference type="PANTHER" id="PTHR48094:SF12">
    <property type="entry name" value="PARKINSON DISEASE PROTEIN 7 HOMOLOG"/>
    <property type="match status" value="1"/>
</dbReference>
<dbReference type="SUPFAM" id="SSF52317">
    <property type="entry name" value="Class I glutamine amidotransferase-like"/>
    <property type="match status" value="1"/>
</dbReference>
<gene>
    <name evidence="2" type="ORF">IGC_01922</name>
</gene>
<dbReference type="Pfam" id="PF01965">
    <property type="entry name" value="DJ-1_PfpI"/>
    <property type="match status" value="1"/>
</dbReference>
<dbReference type="Gene3D" id="3.40.50.880">
    <property type="match status" value="1"/>
</dbReference>
<name>J8AJ44_BACCE</name>
<dbReference type="InterPro" id="IPR050325">
    <property type="entry name" value="Prot/Nucl_acid_deglycase"/>
</dbReference>
<sequence length="197" mass="21962">MAKGEKAMKKILLFVYPTFAEFEITVVTAMLKNEYEIITAGVTKETVISETGLRVQPHIELNETCVEEYEGIIIPGGDAIHMKEAELLFSVIRQFSEKEKLVAAICAGPYALARAGLFKEISYTVTIDYQKLDCFPVENFVYEEVVQQSHIITAQGHAFVPFGIAIASYFGVANEHNINFYSGKGNVVMEKLLPENV</sequence>
<dbReference type="EMBL" id="AHEA01000018">
    <property type="protein sequence ID" value="EJQ81683.1"/>
    <property type="molecule type" value="Genomic_DNA"/>
</dbReference>
<evidence type="ECO:0000313" key="2">
    <source>
        <dbReference type="EMBL" id="EJQ81683.1"/>
    </source>
</evidence>
<dbReference type="Proteomes" id="UP000006977">
    <property type="component" value="Unassembled WGS sequence"/>
</dbReference>
<dbReference type="HOGENOM" id="CLU_000445_44_5_9"/>
<dbReference type="InterPro" id="IPR029062">
    <property type="entry name" value="Class_I_gatase-like"/>
</dbReference>
<dbReference type="InterPro" id="IPR002818">
    <property type="entry name" value="DJ-1/PfpI"/>
</dbReference>
<dbReference type="PANTHER" id="PTHR48094">
    <property type="entry name" value="PROTEIN/NUCLEIC ACID DEGLYCASE DJ-1-RELATED"/>
    <property type="match status" value="1"/>
</dbReference>
<proteinExistence type="predicted"/>